<dbReference type="PANTHER" id="PTHR42877">
    <property type="entry name" value="L-ORNITHINE N(5)-MONOOXYGENASE-RELATED"/>
    <property type="match status" value="1"/>
</dbReference>
<evidence type="ECO:0000256" key="5">
    <source>
        <dbReference type="SAM" id="Phobius"/>
    </source>
</evidence>
<dbReference type="AlphaFoldDB" id="A0A4U0U5I5"/>
<keyword evidence="3" id="KW-0274">FAD</keyword>
<dbReference type="PANTHER" id="PTHR42877:SF4">
    <property type="entry name" value="FAD_NAD(P)-BINDING DOMAIN-CONTAINING PROTEIN-RELATED"/>
    <property type="match status" value="1"/>
</dbReference>
<dbReference type="Pfam" id="PF00743">
    <property type="entry name" value="FMO-like"/>
    <property type="match status" value="1"/>
</dbReference>
<keyword evidence="4" id="KW-0560">Oxidoreductase</keyword>
<dbReference type="Gene3D" id="3.50.50.60">
    <property type="entry name" value="FAD/NAD(P)-binding domain"/>
    <property type="match status" value="2"/>
</dbReference>
<dbReference type="GO" id="GO:0050661">
    <property type="term" value="F:NADP binding"/>
    <property type="evidence" value="ECO:0007669"/>
    <property type="project" value="InterPro"/>
</dbReference>
<dbReference type="SUPFAM" id="SSF51905">
    <property type="entry name" value="FAD/NAD(P)-binding domain"/>
    <property type="match status" value="2"/>
</dbReference>
<dbReference type="GO" id="GO:0050660">
    <property type="term" value="F:flavin adenine dinucleotide binding"/>
    <property type="evidence" value="ECO:0007669"/>
    <property type="project" value="InterPro"/>
</dbReference>
<dbReference type="Proteomes" id="UP000308549">
    <property type="component" value="Unassembled WGS sequence"/>
</dbReference>
<name>A0A4U0U5I5_9PEZI</name>
<reference evidence="6 7" key="1">
    <citation type="submission" date="2017-03" db="EMBL/GenBank/DDBJ databases">
        <title>Genomes of endolithic fungi from Antarctica.</title>
        <authorList>
            <person name="Coleine C."/>
            <person name="Masonjones S."/>
            <person name="Stajich J.E."/>
        </authorList>
    </citation>
    <scope>NUCLEOTIDE SEQUENCE [LARGE SCALE GENOMIC DNA]</scope>
    <source>
        <strain evidence="6 7">CCFEE 6315</strain>
    </source>
</reference>
<keyword evidence="5" id="KW-0812">Transmembrane</keyword>
<dbReference type="GO" id="GO:0004499">
    <property type="term" value="F:N,N-dimethylaniline monooxygenase activity"/>
    <property type="evidence" value="ECO:0007669"/>
    <property type="project" value="InterPro"/>
</dbReference>
<keyword evidence="2" id="KW-0285">Flavoprotein</keyword>
<comment type="similarity">
    <text evidence="1">Belongs to the FAD-binding monooxygenase family.</text>
</comment>
<keyword evidence="7" id="KW-1185">Reference proteome</keyword>
<organism evidence="6 7">
    <name type="scientific">Salinomyces thailandicus</name>
    <dbReference type="NCBI Taxonomy" id="706561"/>
    <lineage>
        <taxon>Eukaryota</taxon>
        <taxon>Fungi</taxon>
        <taxon>Dikarya</taxon>
        <taxon>Ascomycota</taxon>
        <taxon>Pezizomycotina</taxon>
        <taxon>Dothideomycetes</taxon>
        <taxon>Dothideomycetidae</taxon>
        <taxon>Mycosphaerellales</taxon>
        <taxon>Teratosphaeriaceae</taxon>
        <taxon>Salinomyces</taxon>
    </lineage>
</organism>
<proteinExistence type="inferred from homology"/>
<evidence type="ECO:0000313" key="7">
    <source>
        <dbReference type="Proteomes" id="UP000308549"/>
    </source>
</evidence>
<evidence type="ECO:0000313" key="6">
    <source>
        <dbReference type="EMBL" id="TKA29842.1"/>
    </source>
</evidence>
<comment type="caution">
    <text evidence="6">The sequence shown here is derived from an EMBL/GenBank/DDBJ whole genome shotgun (WGS) entry which is preliminary data.</text>
</comment>
<evidence type="ECO:0000256" key="1">
    <source>
        <dbReference type="ARBA" id="ARBA00010139"/>
    </source>
</evidence>
<keyword evidence="5" id="KW-1133">Transmembrane helix</keyword>
<dbReference type="InterPro" id="IPR051209">
    <property type="entry name" value="FAD-bind_Monooxygenase_sf"/>
</dbReference>
<protein>
    <submittedName>
        <fullName evidence="6">Uncharacterized protein</fullName>
    </submittedName>
</protein>
<dbReference type="OrthoDB" id="74360at2759"/>
<evidence type="ECO:0000256" key="4">
    <source>
        <dbReference type="ARBA" id="ARBA00023002"/>
    </source>
</evidence>
<dbReference type="EMBL" id="NAJL01000013">
    <property type="protein sequence ID" value="TKA29842.1"/>
    <property type="molecule type" value="Genomic_DNA"/>
</dbReference>
<sequence>MAGDKPWPQLPVGNKDHANAAVIIIGAGISGLCAAIDLIKRSNCRNFVILEKSAGLGGTWYDNKYPGCCCDVFSSLYSYSFAQSSDWTREYPGQEEILSYLIRVAQEHDLYQHIRFNTSVEEARWDDSLKKWSVRVSTAQGSKDAEFSPEYEIKSDFLISAVGQLNQPKWPEIEGVEGFTGKKMHSARWDWSYDPTDKKIALLGNGCTAVQILPEIAKVAKKVTVFQRTPNWVVPRMDAPVSPFMRNILRYLPPLRWRKRALQMDFRESTFGFIENPDSDVAGMFKDMSKEMMQQQLPNQPELWKKFTPNYNVGCKRIIISDDYFPAFNLPQVELETRAIDSISGNAVKVTGTDGQTQDVDDYDLLVCATGFQTTQFMHPIKVFGKNGRSLNDVWKDGAQAYLGVCVEDMPNFAVLYGPNTNLGHNSIILMIEQQSRYVNGLIKPVLDARKQGKALSLSPRHDQSEIYNARIQKSLKESAFNDPNCNSWYKNEAGIITNNWSGTVVEYQKLLSKVVYADYEAEGSGKDLVQKQEKHEVGRVVEETLVSDSALVALGLLSTVAVVGGFLMRNTKYLNALTAR</sequence>
<gene>
    <name evidence="6" type="ORF">B0A50_03206</name>
</gene>
<feature type="transmembrane region" description="Helical" evidence="5">
    <location>
        <begin position="20"/>
        <end position="39"/>
    </location>
</feature>
<feature type="transmembrane region" description="Helical" evidence="5">
    <location>
        <begin position="550"/>
        <end position="569"/>
    </location>
</feature>
<keyword evidence="5" id="KW-0472">Membrane</keyword>
<dbReference type="InterPro" id="IPR020946">
    <property type="entry name" value="Flavin_mOase-like"/>
</dbReference>
<accession>A0A4U0U5I5</accession>
<evidence type="ECO:0000256" key="2">
    <source>
        <dbReference type="ARBA" id="ARBA00022630"/>
    </source>
</evidence>
<dbReference type="InterPro" id="IPR036188">
    <property type="entry name" value="FAD/NAD-bd_sf"/>
</dbReference>
<evidence type="ECO:0000256" key="3">
    <source>
        <dbReference type="ARBA" id="ARBA00022827"/>
    </source>
</evidence>